<dbReference type="PROSITE" id="PS51186">
    <property type="entry name" value="GNAT"/>
    <property type="match status" value="1"/>
</dbReference>
<proteinExistence type="predicted"/>
<dbReference type="EMBL" id="JZEE01000188">
    <property type="protein sequence ID" value="KJK67557.1"/>
    <property type="molecule type" value="Genomic_DNA"/>
</dbReference>
<dbReference type="GO" id="GO:0016747">
    <property type="term" value="F:acyltransferase activity, transferring groups other than amino-acyl groups"/>
    <property type="evidence" value="ECO:0007669"/>
    <property type="project" value="InterPro"/>
</dbReference>
<evidence type="ECO:0000313" key="3">
    <source>
        <dbReference type="Proteomes" id="UP000033540"/>
    </source>
</evidence>
<organism evidence="2 3">
    <name type="scientific">Aspergillus parasiticus (strain ATCC 56775 / NRRL 5862 / SRRC 143 / SU-1)</name>
    <dbReference type="NCBI Taxonomy" id="1403190"/>
    <lineage>
        <taxon>Eukaryota</taxon>
        <taxon>Fungi</taxon>
        <taxon>Dikarya</taxon>
        <taxon>Ascomycota</taxon>
        <taxon>Pezizomycotina</taxon>
        <taxon>Eurotiomycetes</taxon>
        <taxon>Eurotiomycetidae</taxon>
        <taxon>Eurotiales</taxon>
        <taxon>Aspergillaceae</taxon>
        <taxon>Aspergillus</taxon>
        <taxon>Aspergillus subgen. Circumdati</taxon>
    </lineage>
</organism>
<gene>
    <name evidence="2" type="ORF">P875_00117015</name>
</gene>
<evidence type="ECO:0000313" key="2">
    <source>
        <dbReference type="EMBL" id="KJK67557.1"/>
    </source>
</evidence>
<sequence length="230" mass="26170">MTTSPKFRIRDAGAVEGDDQFVIAAFDAVIPYLTSIGSHEQWGTIPFSHREGWVDETVQQIKDSSKSSALQDDQNKNGVLRIFIVEKKCNADGPEYFDPPLAHYRVSSDRRYLSVGFAFVRENWIPGYIESQRHLQVPESERESNIYLEVMVTDSRVGSLRRGAGSALIQGIRDYGRKKQKKAFWLDGWAGNDKKLVRYYKNQGFEVVGDFSLPRANKAPWVGTLMQMDI</sequence>
<dbReference type="AlphaFoldDB" id="A0A0F0ILE2"/>
<keyword evidence="2" id="KW-0808">Transferase</keyword>
<comment type="caution">
    <text evidence="2">The sequence shown here is derived from an EMBL/GenBank/DDBJ whole genome shotgun (WGS) entry which is preliminary data.</text>
</comment>
<dbReference type="Gene3D" id="3.40.630.30">
    <property type="match status" value="1"/>
</dbReference>
<dbReference type="OrthoDB" id="2821191at2759"/>
<dbReference type="SUPFAM" id="SSF55729">
    <property type="entry name" value="Acyl-CoA N-acyltransferases (Nat)"/>
    <property type="match status" value="1"/>
</dbReference>
<evidence type="ECO:0000259" key="1">
    <source>
        <dbReference type="PROSITE" id="PS51186"/>
    </source>
</evidence>
<dbReference type="InterPro" id="IPR000182">
    <property type="entry name" value="GNAT_dom"/>
</dbReference>
<reference evidence="2 3" key="1">
    <citation type="submission" date="2015-02" db="EMBL/GenBank/DDBJ databases">
        <title>Draft genome sequence of Aspergillus parasiticus SU-1.</title>
        <authorList>
            <person name="Yu J."/>
            <person name="Fedorova N."/>
            <person name="Yin Y."/>
            <person name="Losada L."/>
            <person name="Zafar N."/>
            <person name="Taujale R."/>
            <person name="Ehrlich K.C."/>
            <person name="Bhatnagar D."/>
            <person name="Cleveland T.E."/>
            <person name="Bennett J.W."/>
            <person name="Nierman W.C."/>
        </authorList>
    </citation>
    <scope>NUCLEOTIDE SEQUENCE [LARGE SCALE GENOMIC DNA]</scope>
    <source>
        <strain evidence="3">ATCC 56775 / NRRL 5862 / SRRC 143 / SU-1</strain>
    </source>
</reference>
<dbReference type="InterPro" id="IPR016181">
    <property type="entry name" value="Acyl_CoA_acyltransferase"/>
</dbReference>
<protein>
    <submittedName>
        <fullName evidence="2">Acetyltransferase GNAT family protein</fullName>
    </submittedName>
</protein>
<feature type="domain" description="N-acetyltransferase" evidence="1">
    <location>
        <begin position="80"/>
        <end position="230"/>
    </location>
</feature>
<dbReference type="Proteomes" id="UP000033540">
    <property type="component" value="Unassembled WGS sequence"/>
</dbReference>
<name>A0A0F0ILE2_ASPPU</name>
<accession>A0A0F0ILE2</accession>